<dbReference type="GO" id="GO:0016592">
    <property type="term" value="C:mediator complex"/>
    <property type="evidence" value="ECO:0007669"/>
    <property type="project" value="InterPro"/>
</dbReference>
<organism evidence="7 8">
    <name type="scientific">Jaapia argillacea MUCL 33604</name>
    <dbReference type="NCBI Taxonomy" id="933084"/>
    <lineage>
        <taxon>Eukaryota</taxon>
        <taxon>Fungi</taxon>
        <taxon>Dikarya</taxon>
        <taxon>Basidiomycota</taxon>
        <taxon>Agaricomycotina</taxon>
        <taxon>Agaricomycetes</taxon>
        <taxon>Agaricomycetidae</taxon>
        <taxon>Jaapiales</taxon>
        <taxon>Jaapiaceae</taxon>
        <taxon>Jaapia</taxon>
    </lineage>
</organism>
<evidence type="ECO:0000256" key="5">
    <source>
        <dbReference type="ARBA" id="ARBA00023242"/>
    </source>
</evidence>
<dbReference type="GO" id="GO:0006357">
    <property type="term" value="P:regulation of transcription by RNA polymerase II"/>
    <property type="evidence" value="ECO:0007669"/>
    <property type="project" value="TreeGrafter"/>
</dbReference>
<evidence type="ECO:0000256" key="2">
    <source>
        <dbReference type="ARBA" id="ARBA00008048"/>
    </source>
</evidence>
<dbReference type="GO" id="GO:0003713">
    <property type="term" value="F:transcription coactivator activity"/>
    <property type="evidence" value="ECO:0007669"/>
    <property type="project" value="TreeGrafter"/>
</dbReference>
<proteinExistence type="inferred from homology"/>
<dbReference type="STRING" id="933084.A0A067PSL8"/>
<keyword evidence="3" id="KW-0805">Transcription regulation</keyword>
<feature type="region of interest" description="Disordered" evidence="6">
    <location>
        <begin position="78"/>
        <end position="131"/>
    </location>
</feature>
<evidence type="ECO:0000256" key="4">
    <source>
        <dbReference type="ARBA" id="ARBA00023163"/>
    </source>
</evidence>
<keyword evidence="4" id="KW-0804">Transcription</keyword>
<evidence type="ECO:0000256" key="6">
    <source>
        <dbReference type="SAM" id="MobiDB-lite"/>
    </source>
</evidence>
<feature type="compositionally biased region" description="Basic and acidic residues" evidence="6">
    <location>
        <begin position="298"/>
        <end position="322"/>
    </location>
</feature>
<gene>
    <name evidence="7" type="ORF">JAAARDRAFT_178157</name>
</gene>
<protein>
    <recommendedName>
        <fullName evidence="9">Mediator complex subunit 27</fullName>
    </recommendedName>
</protein>
<dbReference type="Proteomes" id="UP000027265">
    <property type="component" value="Unassembled WGS sequence"/>
</dbReference>
<dbReference type="HOGENOM" id="CLU_073373_0_0_1"/>
<keyword evidence="5" id="KW-0539">Nucleus</keyword>
<comment type="similarity">
    <text evidence="2">Belongs to the Mediator complex subunit 27 family.</text>
</comment>
<dbReference type="PANTHER" id="PTHR13130">
    <property type="entry name" value="34 KDA TRANSCRIPTIONAL CO-ACTIVATOR-RELATED"/>
    <property type="match status" value="1"/>
</dbReference>
<evidence type="ECO:0000313" key="7">
    <source>
        <dbReference type="EMBL" id="KDQ57739.1"/>
    </source>
</evidence>
<comment type="subcellular location">
    <subcellularLocation>
        <location evidence="1">Nucleus</location>
    </subcellularLocation>
</comment>
<sequence>MDSTTSTAVASLETKLQALTDLQSRLQALRQVPTALLRPPSTLGAFTSVSSSLRQQCQDLKDIAGVVTSEKVQEALKAARDSEKADKSGLTFNGRRENRKRRRLPSPESPQPYNPFQPKSPSLFPISDTHPSPLERDNLPAFIRKFNRSHSSKLHIWSSLRSRRQAKISSPVVVRFLVPEVLTAFITTTSTDNTEDRSLVVEGVTVFGPRENKPPHSQSEYMVYQKLSQQIAKMLQSHPRVSFQSLMGLLSSYEGLFVDRCTVCQRVLSTEEHVPPVARLWIDQLAPTSACSSSAEGDTERGNGAKDKGVDDGKRARWEPRHPTCLQG</sequence>
<dbReference type="InParanoid" id="A0A067PSL8"/>
<evidence type="ECO:0000256" key="1">
    <source>
        <dbReference type="ARBA" id="ARBA00004123"/>
    </source>
</evidence>
<reference evidence="8" key="1">
    <citation type="journal article" date="2014" name="Proc. Natl. Acad. Sci. U.S.A.">
        <title>Extensive sampling of basidiomycete genomes demonstrates inadequacy of the white-rot/brown-rot paradigm for wood decay fungi.</title>
        <authorList>
            <person name="Riley R."/>
            <person name="Salamov A.A."/>
            <person name="Brown D.W."/>
            <person name="Nagy L.G."/>
            <person name="Floudas D."/>
            <person name="Held B.W."/>
            <person name="Levasseur A."/>
            <person name="Lombard V."/>
            <person name="Morin E."/>
            <person name="Otillar R."/>
            <person name="Lindquist E.A."/>
            <person name="Sun H."/>
            <person name="LaButti K.M."/>
            <person name="Schmutz J."/>
            <person name="Jabbour D."/>
            <person name="Luo H."/>
            <person name="Baker S.E."/>
            <person name="Pisabarro A.G."/>
            <person name="Walton J.D."/>
            <person name="Blanchette R.A."/>
            <person name="Henrissat B."/>
            <person name="Martin F."/>
            <person name="Cullen D."/>
            <person name="Hibbett D.S."/>
            <person name="Grigoriev I.V."/>
        </authorList>
    </citation>
    <scope>NUCLEOTIDE SEQUENCE [LARGE SCALE GENOMIC DNA]</scope>
    <source>
        <strain evidence="8">MUCL 33604</strain>
    </source>
</reference>
<dbReference type="AlphaFoldDB" id="A0A067PSL8"/>
<dbReference type="Pfam" id="PF11571">
    <property type="entry name" value="Med27"/>
    <property type="match status" value="1"/>
</dbReference>
<keyword evidence="8" id="KW-1185">Reference proteome</keyword>
<dbReference type="PANTHER" id="PTHR13130:SF4">
    <property type="entry name" value="MEDIATOR OF RNA POLYMERASE II TRANSCRIPTION SUBUNIT 27"/>
    <property type="match status" value="1"/>
</dbReference>
<dbReference type="InterPro" id="IPR021627">
    <property type="entry name" value="Mediator_Med27"/>
</dbReference>
<evidence type="ECO:0000256" key="3">
    <source>
        <dbReference type="ARBA" id="ARBA00023015"/>
    </source>
</evidence>
<feature type="compositionally biased region" description="Basic and acidic residues" evidence="6">
    <location>
        <begin position="78"/>
        <end position="87"/>
    </location>
</feature>
<dbReference type="EMBL" id="KL197719">
    <property type="protein sequence ID" value="KDQ57739.1"/>
    <property type="molecule type" value="Genomic_DNA"/>
</dbReference>
<accession>A0A067PSL8</accession>
<evidence type="ECO:0000313" key="8">
    <source>
        <dbReference type="Proteomes" id="UP000027265"/>
    </source>
</evidence>
<evidence type="ECO:0008006" key="9">
    <source>
        <dbReference type="Google" id="ProtNLM"/>
    </source>
</evidence>
<feature type="region of interest" description="Disordered" evidence="6">
    <location>
        <begin position="290"/>
        <end position="328"/>
    </location>
</feature>
<dbReference type="OrthoDB" id="10261040at2759"/>
<name>A0A067PSL8_9AGAM</name>